<gene>
    <name evidence="3" type="ORF">FHX68_1720</name>
</gene>
<evidence type="ECO:0000313" key="4">
    <source>
        <dbReference type="Proteomes" id="UP000319804"/>
    </source>
</evidence>
<dbReference type="Gene3D" id="3.30.930.10">
    <property type="entry name" value="Bira Bifunctional Protein, Domain 2"/>
    <property type="match status" value="1"/>
</dbReference>
<accession>A0A4Y3UKW1</accession>
<name>A0A4Y3UKW1_9MICO</name>
<reference evidence="3 4" key="1">
    <citation type="submission" date="2019-06" db="EMBL/GenBank/DDBJ databases">
        <title>Sequencing the genomes of 1000 actinobacteria strains.</title>
        <authorList>
            <person name="Klenk H.-P."/>
        </authorList>
    </citation>
    <scope>NUCLEOTIDE SEQUENCE [LARGE SCALE GENOMIC DNA]</scope>
    <source>
        <strain evidence="3 4">DSM 20427</strain>
    </source>
</reference>
<dbReference type="Gene3D" id="2.30.30.100">
    <property type="match status" value="1"/>
</dbReference>
<dbReference type="PANTHER" id="PTHR12835">
    <property type="entry name" value="BIOTIN PROTEIN LIGASE"/>
    <property type="match status" value="1"/>
</dbReference>
<dbReference type="NCBIfam" id="TIGR00121">
    <property type="entry name" value="birA_ligase"/>
    <property type="match status" value="1"/>
</dbReference>
<dbReference type="AlphaFoldDB" id="A0A4Y3UKW1"/>
<dbReference type="InterPro" id="IPR004408">
    <property type="entry name" value="Biotin_CoA_COase_ligase"/>
</dbReference>
<sequence>MPIPSQGFPLAAAVTPRLQVVESVDSTNAKLLHDAAADPDGHPHLSVVVTDDQRAGRGRLDRVWTAPAGTALAISVLLRVGAVEIADRGWIPLIAGAAMRDAVAAQLGGKKGEARGATRVSVKWPNDVIVGHSAGRGADHADGDGSDGRKISGILTEVLPSDPLTVVVGAGVNTTMETVDLPVPTATSFADQGVEVDEDRLLADYLTALRDGIAALAVGGHAAIEDGVTERCSTIGADVSVSLPGEHGVTTLRGRAVRLDADGRLVVESEGVETVVSAGDVVHVR</sequence>
<keyword evidence="1 3" id="KW-0436">Ligase</keyword>
<evidence type="ECO:0000256" key="1">
    <source>
        <dbReference type="ARBA" id="ARBA00022598"/>
    </source>
</evidence>
<dbReference type="OrthoDB" id="9807064at2"/>
<dbReference type="RefSeq" id="WP_141380200.1">
    <property type="nucleotide sequence ID" value="NZ_BJNA01000017.1"/>
</dbReference>
<dbReference type="Proteomes" id="UP000319804">
    <property type="component" value="Unassembled WGS sequence"/>
</dbReference>
<dbReference type="GO" id="GO:0004077">
    <property type="term" value="F:biotin--[biotin carboxyl-carrier protein] ligase activity"/>
    <property type="evidence" value="ECO:0007669"/>
    <property type="project" value="InterPro"/>
</dbReference>
<dbReference type="CDD" id="cd16442">
    <property type="entry name" value="BPL"/>
    <property type="match status" value="1"/>
</dbReference>
<dbReference type="SUPFAM" id="SSF55681">
    <property type="entry name" value="Class II aaRS and biotin synthetases"/>
    <property type="match status" value="1"/>
</dbReference>
<organism evidence="3 4">
    <name type="scientific">Microbacterium lacticum</name>
    <dbReference type="NCBI Taxonomy" id="33885"/>
    <lineage>
        <taxon>Bacteria</taxon>
        <taxon>Bacillati</taxon>
        <taxon>Actinomycetota</taxon>
        <taxon>Actinomycetes</taxon>
        <taxon>Micrococcales</taxon>
        <taxon>Microbacteriaceae</taxon>
        <taxon>Microbacterium</taxon>
    </lineage>
</organism>
<dbReference type="GO" id="GO:0005737">
    <property type="term" value="C:cytoplasm"/>
    <property type="evidence" value="ECO:0007669"/>
    <property type="project" value="TreeGrafter"/>
</dbReference>
<dbReference type="InterPro" id="IPR004143">
    <property type="entry name" value="BPL_LPL_catalytic"/>
</dbReference>
<dbReference type="Pfam" id="PF03099">
    <property type="entry name" value="BPL_LplA_LipB"/>
    <property type="match status" value="1"/>
</dbReference>
<evidence type="ECO:0000259" key="2">
    <source>
        <dbReference type="Pfam" id="PF03099"/>
    </source>
</evidence>
<comment type="caution">
    <text evidence="3">The sequence shown here is derived from an EMBL/GenBank/DDBJ whole genome shotgun (WGS) entry which is preliminary data.</text>
</comment>
<dbReference type="InterPro" id="IPR045864">
    <property type="entry name" value="aa-tRNA-synth_II/BPL/LPL"/>
</dbReference>
<feature type="domain" description="BPL/LPL catalytic" evidence="2">
    <location>
        <begin position="42"/>
        <end position="173"/>
    </location>
</feature>
<protein>
    <submittedName>
        <fullName evidence="3">BirA family biotin operon repressor/biotin-[acetyl-CoA-carboxylase] ligase</fullName>
    </submittedName>
</protein>
<dbReference type="EMBL" id="VFPS01000002">
    <property type="protein sequence ID" value="TQM98998.1"/>
    <property type="molecule type" value="Genomic_DNA"/>
</dbReference>
<evidence type="ECO:0000313" key="3">
    <source>
        <dbReference type="EMBL" id="TQM98998.1"/>
    </source>
</evidence>
<dbReference type="PANTHER" id="PTHR12835:SF5">
    <property type="entry name" value="BIOTIN--PROTEIN LIGASE"/>
    <property type="match status" value="1"/>
</dbReference>
<proteinExistence type="predicted"/>
<keyword evidence="4" id="KW-1185">Reference proteome</keyword>